<protein>
    <recommendedName>
        <fullName evidence="1">Glycosyl transferase family 1 domain-containing protein</fullName>
    </recommendedName>
</protein>
<dbReference type="InterPro" id="IPR001296">
    <property type="entry name" value="Glyco_trans_1"/>
</dbReference>
<feature type="domain" description="Glycosyl transferase family 1" evidence="1">
    <location>
        <begin position="214"/>
        <end position="352"/>
    </location>
</feature>
<dbReference type="Pfam" id="PF00534">
    <property type="entry name" value="Glycos_transf_1"/>
    <property type="match status" value="1"/>
</dbReference>
<dbReference type="EMBL" id="LANI01000005">
    <property type="protein sequence ID" value="KKJ77088.1"/>
    <property type="molecule type" value="Genomic_DNA"/>
</dbReference>
<evidence type="ECO:0000313" key="2">
    <source>
        <dbReference type="EMBL" id="KKJ77088.1"/>
    </source>
</evidence>
<dbReference type="CDD" id="cd03801">
    <property type="entry name" value="GT4_PimA-like"/>
    <property type="match status" value="1"/>
</dbReference>
<keyword evidence="3" id="KW-1185">Reference proteome</keyword>
<dbReference type="SUPFAM" id="SSF53756">
    <property type="entry name" value="UDP-Glycosyltransferase/glycogen phosphorylase"/>
    <property type="match status" value="1"/>
</dbReference>
<evidence type="ECO:0000313" key="3">
    <source>
        <dbReference type="Proteomes" id="UP000034491"/>
    </source>
</evidence>
<dbReference type="RefSeq" id="WP_046505595.1">
    <property type="nucleotide sequence ID" value="NZ_LANI01000005.1"/>
</dbReference>
<evidence type="ECO:0000259" key="1">
    <source>
        <dbReference type="Pfam" id="PF00534"/>
    </source>
</evidence>
<sequence length="401" mass="44393">MRIAFYAPLKSPHHPTPSGDRHVARLIIQALETQGHEVEIASHLRSRDAKGDKERQIRMKKIGEKLAARYIKKIQNKPEDQRPDIWITYHLYYKAPDWIGPLVCEALNIPYIPIEASIANKRANGPWDLSHQAVVAAVHQADCIISLNPHDSNCLPKSIRNWTLPPFIIPDPIIENRENWSQCRKIIAEKYGLDPHKQWLLAIAMMRPGDKLESYKVLSKALRGLPDLSWQLIIVGDGQARPDVETAFVWVPNTKITYTGQLDSDELATLIPACDIYTWPAVNEAYGLAFLEAQAGGLPVIAGNTGGVPAVVADGETGLLTTPGDPVAFAAALRSLLTAPVRRRDMGKAAAEKVEAMHSLVTAGKRLDAILATSRKNFIEPGLPLFDYVQKNTNKNNTLLS</sequence>
<dbReference type="Gene3D" id="3.40.50.2000">
    <property type="entry name" value="Glycogen Phosphorylase B"/>
    <property type="match status" value="2"/>
</dbReference>
<dbReference type="STRING" id="1549748.WH95_08390"/>
<dbReference type="AlphaFoldDB" id="A0A0M2RBV5"/>
<dbReference type="GO" id="GO:0016757">
    <property type="term" value="F:glycosyltransferase activity"/>
    <property type="evidence" value="ECO:0007669"/>
    <property type="project" value="InterPro"/>
</dbReference>
<dbReference type="PANTHER" id="PTHR45947">
    <property type="entry name" value="SULFOQUINOVOSYL TRANSFERASE SQD2"/>
    <property type="match status" value="1"/>
</dbReference>
<accession>A0A0M2RBV5</accession>
<proteinExistence type="predicted"/>
<dbReference type="InterPro" id="IPR050194">
    <property type="entry name" value="Glycosyltransferase_grp1"/>
</dbReference>
<dbReference type="PANTHER" id="PTHR45947:SF3">
    <property type="entry name" value="SULFOQUINOVOSYL TRANSFERASE SQD2"/>
    <property type="match status" value="1"/>
</dbReference>
<organism evidence="2 3">
    <name type="scientific">Kiloniella litopenaei</name>
    <dbReference type="NCBI Taxonomy" id="1549748"/>
    <lineage>
        <taxon>Bacteria</taxon>
        <taxon>Pseudomonadati</taxon>
        <taxon>Pseudomonadota</taxon>
        <taxon>Alphaproteobacteria</taxon>
        <taxon>Rhodospirillales</taxon>
        <taxon>Kiloniellaceae</taxon>
        <taxon>Kiloniella</taxon>
    </lineage>
</organism>
<dbReference type="OrthoDB" id="5443996at2"/>
<comment type="caution">
    <text evidence="2">The sequence shown here is derived from an EMBL/GenBank/DDBJ whole genome shotgun (WGS) entry which is preliminary data.</text>
</comment>
<dbReference type="Proteomes" id="UP000034491">
    <property type="component" value="Unassembled WGS sequence"/>
</dbReference>
<name>A0A0M2RBV5_9PROT</name>
<reference evidence="2 3" key="1">
    <citation type="submission" date="2015-03" db="EMBL/GenBank/DDBJ databases">
        <title>Genome sequence of Kiloniella sp. P1-1, isolated from the gut microflora of Pacific white shrimp, Penaeus vannamei.</title>
        <authorList>
            <person name="Shao Z."/>
            <person name="Wang L."/>
            <person name="Li X."/>
        </authorList>
    </citation>
    <scope>NUCLEOTIDE SEQUENCE [LARGE SCALE GENOMIC DNA]</scope>
    <source>
        <strain evidence="2 3">P1-1</strain>
    </source>
</reference>
<gene>
    <name evidence="2" type="ORF">WH95_08390</name>
</gene>